<accession>A0AAV1SS06</accession>
<dbReference type="PANTHER" id="PTHR33070">
    <property type="entry name" value="OS06G0725500 PROTEIN"/>
    <property type="match status" value="1"/>
</dbReference>
<name>A0AAV1SS06_9ROSI</name>
<gene>
    <name evidence="1" type="ORF">DCAF_LOCUS25858</name>
</gene>
<proteinExistence type="predicted"/>
<dbReference type="InterPro" id="IPR004320">
    <property type="entry name" value="BPS1_pln"/>
</dbReference>
<sequence length="180" mass="20394">MKNALTNYWTDLRKGDSSIESSVATFTCVRKKMKRNAKMLIASLKQMDNKLVASPLLDQGHQLSAVIRMIREVDVMNCSIFQSLLLFLLTSSKPKQSRWSLVSKLMHKGIIACEEKQENRNELETVDAALSEVSDSEKKKTAHKKLEASMISIEDVENFLERLFRPSIKTGASLFNIISQ</sequence>
<keyword evidence="2" id="KW-1185">Reference proteome</keyword>
<evidence type="ECO:0000313" key="2">
    <source>
        <dbReference type="Proteomes" id="UP001314170"/>
    </source>
</evidence>
<dbReference type="Pfam" id="PF03087">
    <property type="entry name" value="BPS1"/>
    <property type="match status" value="1"/>
</dbReference>
<dbReference type="AlphaFoldDB" id="A0AAV1SS06"/>
<comment type="caution">
    <text evidence="1">The sequence shown here is derived from an EMBL/GenBank/DDBJ whole genome shotgun (WGS) entry which is preliminary data.</text>
</comment>
<dbReference type="Proteomes" id="UP001314170">
    <property type="component" value="Unassembled WGS sequence"/>
</dbReference>
<dbReference type="GO" id="GO:0048364">
    <property type="term" value="P:root development"/>
    <property type="evidence" value="ECO:0007669"/>
    <property type="project" value="InterPro"/>
</dbReference>
<protein>
    <submittedName>
        <fullName evidence="1">Uncharacterized protein</fullName>
    </submittedName>
</protein>
<dbReference type="GO" id="GO:0048367">
    <property type="term" value="P:shoot system development"/>
    <property type="evidence" value="ECO:0007669"/>
    <property type="project" value="InterPro"/>
</dbReference>
<reference evidence="1 2" key="1">
    <citation type="submission" date="2024-01" db="EMBL/GenBank/DDBJ databases">
        <authorList>
            <person name="Waweru B."/>
        </authorList>
    </citation>
    <scope>NUCLEOTIDE SEQUENCE [LARGE SCALE GENOMIC DNA]</scope>
</reference>
<dbReference type="PANTHER" id="PTHR33070:SF109">
    <property type="entry name" value="DOMAIN PROTEIN, PUTATIVE (DUF241)-RELATED"/>
    <property type="match status" value="1"/>
</dbReference>
<organism evidence="1 2">
    <name type="scientific">Dovyalis caffra</name>
    <dbReference type="NCBI Taxonomy" id="77055"/>
    <lineage>
        <taxon>Eukaryota</taxon>
        <taxon>Viridiplantae</taxon>
        <taxon>Streptophyta</taxon>
        <taxon>Embryophyta</taxon>
        <taxon>Tracheophyta</taxon>
        <taxon>Spermatophyta</taxon>
        <taxon>Magnoliopsida</taxon>
        <taxon>eudicotyledons</taxon>
        <taxon>Gunneridae</taxon>
        <taxon>Pentapetalae</taxon>
        <taxon>rosids</taxon>
        <taxon>fabids</taxon>
        <taxon>Malpighiales</taxon>
        <taxon>Salicaceae</taxon>
        <taxon>Flacourtieae</taxon>
        <taxon>Dovyalis</taxon>
    </lineage>
</organism>
<dbReference type="EMBL" id="CAWUPB010001195">
    <property type="protein sequence ID" value="CAK7355598.1"/>
    <property type="molecule type" value="Genomic_DNA"/>
</dbReference>
<evidence type="ECO:0000313" key="1">
    <source>
        <dbReference type="EMBL" id="CAK7355598.1"/>
    </source>
</evidence>